<evidence type="ECO:0000313" key="3">
    <source>
        <dbReference type="Proteomes" id="UP000245119"/>
    </source>
</evidence>
<organism evidence="2 3">
    <name type="scientific">Pomacea canaliculata</name>
    <name type="common">Golden apple snail</name>
    <dbReference type="NCBI Taxonomy" id="400727"/>
    <lineage>
        <taxon>Eukaryota</taxon>
        <taxon>Metazoa</taxon>
        <taxon>Spiralia</taxon>
        <taxon>Lophotrochozoa</taxon>
        <taxon>Mollusca</taxon>
        <taxon>Gastropoda</taxon>
        <taxon>Caenogastropoda</taxon>
        <taxon>Architaenioglossa</taxon>
        <taxon>Ampullarioidea</taxon>
        <taxon>Ampullariidae</taxon>
        <taxon>Pomacea</taxon>
    </lineage>
</organism>
<name>A0A2T7NRT8_POMCA</name>
<feature type="compositionally biased region" description="Basic and acidic residues" evidence="1">
    <location>
        <begin position="121"/>
        <end position="150"/>
    </location>
</feature>
<dbReference type="EMBL" id="PZQS01000010">
    <property type="protein sequence ID" value="PVD23887.1"/>
    <property type="molecule type" value="Genomic_DNA"/>
</dbReference>
<accession>A0A2T7NRT8</accession>
<feature type="region of interest" description="Disordered" evidence="1">
    <location>
        <begin position="115"/>
        <end position="150"/>
    </location>
</feature>
<keyword evidence="3" id="KW-1185">Reference proteome</keyword>
<dbReference type="AlphaFoldDB" id="A0A2T7NRT8"/>
<evidence type="ECO:0000256" key="1">
    <source>
        <dbReference type="SAM" id="MobiDB-lite"/>
    </source>
</evidence>
<gene>
    <name evidence="2" type="ORF">C0Q70_17162</name>
</gene>
<evidence type="ECO:0000313" key="2">
    <source>
        <dbReference type="EMBL" id="PVD23887.1"/>
    </source>
</evidence>
<comment type="caution">
    <text evidence="2">The sequence shown here is derived from an EMBL/GenBank/DDBJ whole genome shotgun (WGS) entry which is preliminary data.</text>
</comment>
<feature type="region of interest" description="Disordered" evidence="1">
    <location>
        <begin position="1"/>
        <end position="39"/>
    </location>
</feature>
<protein>
    <submittedName>
        <fullName evidence="2">Uncharacterized protein</fullName>
    </submittedName>
</protein>
<sequence>MVIGVGPEQRLSHTTGGRRNKDAARRCRQNNNDDNNVAADADRLHHVPSTLTTTTTPRAEVVQHRHAHDERLTDSQRSNIVLSYLPPPAPCCQPSRHASLHLRVLLTRQSTADNRGGVFKGMRDAKDSSDDPREVAGSVGEKERDQQGLDDKKATAVVIAYVTKQTCSPTLLHPHTIGRNNLNKQQNADRCAHDTLAAILPWEESLHFTQSQVIQVCANSCLPGHAHTRTDLGPTIPVTL</sequence>
<reference evidence="2 3" key="1">
    <citation type="submission" date="2018-04" db="EMBL/GenBank/DDBJ databases">
        <title>The genome of golden apple snail Pomacea canaliculata provides insight into stress tolerance and invasive adaptation.</title>
        <authorList>
            <person name="Liu C."/>
            <person name="Liu B."/>
            <person name="Ren Y."/>
            <person name="Zhang Y."/>
            <person name="Wang H."/>
            <person name="Li S."/>
            <person name="Jiang F."/>
            <person name="Yin L."/>
            <person name="Zhang G."/>
            <person name="Qian W."/>
            <person name="Fan W."/>
        </authorList>
    </citation>
    <scope>NUCLEOTIDE SEQUENCE [LARGE SCALE GENOMIC DNA]</scope>
    <source>
        <strain evidence="2">SZHN2017</strain>
        <tissue evidence="2">Muscle</tissue>
    </source>
</reference>
<dbReference type="Proteomes" id="UP000245119">
    <property type="component" value="Linkage Group LG10"/>
</dbReference>
<proteinExistence type="predicted"/>
<feature type="compositionally biased region" description="Low complexity" evidence="1">
    <location>
        <begin position="29"/>
        <end position="39"/>
    </location>
</feature>